<dbReference type="RefSeq" id="WP_115558597.1">
    <property type="nucleotide sequence ID" value="NZ_CP031376.1"/>
</dbReference>
<dbReference type="EMBL" id="CP031376">
    <property type="protein sequence ID" value="AXK51710.1"/>
    <property type="molecule type" value="Genomic_DNA"/>
</dbReference>
<sequence>MKLFSIIGGITIGISSPINLSKTINNKSYIINQKYDLNNYQESLSRERNNIISLNEEYKSGVFSENFKKLICYEIEDILLKQGHWQISGLFVKNFNDFDYVIRYEENYLNEYSKKMIITLIAKEENASFFAGTELDFWFINSFKRTKPFYTSSSLDISGYAWSNWSTVQKYDFESDEKFRIYFNDFSLDKDDFYKKYKGIEISYRATAKNIYGNSVLHNPYETKRVYSFNDLKNPNRGKKYFEIANKKTKGSNSYEIHMEIKAEIENNSIAVWNRAGGYVIGFGAPKKRIDVAIYTNYVKLV</sequence>
<keyword evidence="2" id="KW-1185">Reference proteome</keyword>
<name>A0A345Z531_9MOLU</name>
<accession>A0A345Z531</accession>
<organism evidence="1 2">
    <name type="scientific">Spiroplasma alleghenense</name>
    <dbReference type="NCBI Taxonomy" id="216931"/>
    <lineage>
        <taxon>Bacteria</taxon>
        <taxon>Bacillati</taxon>
        <taxon>Mycoplasmatota</taxon>
        <taxon>Mollicutes</taxon>
        <taxon>Entomoplasmatales</taxon>
        <taxon>Spiroplasmataceae</taxon>
        <taxon>Spiroplasma</taxon>
    </lineage>
</organism>
<dbReference type="Proteomes" id="UP000254792">
    <property type="component" value="Chromosome"/>
</dbReference>
<dbReference type="KEGG" id="salx:SALLE_v1c10400"/>
<evidence type="ECO:0000313" key="2">
    <source>
        <dbReference type="Proteomes" id="UP000254792"/>
    </source>
</evidence>
<proteinExistence type="predicted"/>
<reference evidence="1 2" key="1">
    <citation type="submission" date="2018-07" db="EMBL/GenBank/DDBJ databases">
        <title>Complete genome sequence of Spiroplasma alleghenense PLHS-1 (ATCC 51752).</title>
        <authorList>
            <person name="Chou L."/>
            <person name="Lee T.-Y."/>
            <person name="Tsai Y.-M."/>
            <person name="Kuo C.-H."/>
        </authorList>
    </citation>
    <scope>NUCLEOTIDE SEQUENCE [LARGE SCALE GENOMIC DNA]</scope>
    <source>
        <strain evidence="1 2">PLHS-1</strain>
    </source>
</reference>
<dbReference type="AlphaFoldDB" id="A0A345Z531"/>
<protein>
    <submittedName>
        <fullName evidence="1">Uncharacterized protein</fullName>
    </submittedName>
</protein>
<gene>
    <name evidence="1" type="ORF">SALLE_v1c10400</name>
</gene>
<evidence type="ECO:0000313" key="1">
    <source>
        <dbReference type="EMBL" id="AXK51710.1"/>
    </source>
</evidence>